<sequence>MMLLVCVVVVGTRSRSGLWQHRPVSLQPVLVRAALSSSVSLCPCLSFSLFLSLCDLYFVSAFCIRSGRLVVRKRCCMCWRCKVHHYRSSSR</sequence>
<dbReference type="EMBL" id="GGFL01012588">
    <property type="protein sequence ID" value="MBW76766.1"/>
    <property type="molecule type" value="Transcribed_RNA"/>
</dbReference>
<name>A0A2M4DGV5_ANODA</name>
<proteinExistence type="predicted"/>
<accession>A0A2M4DGV5</accession>
<organism evidence="1">
    <name type="scientific">Anopheles darlingi</name>
    <name type="common">Mosquito</name>
    <dbReference type="NCBI Taxonomy" id="43151"/>
    <lineage>
        <taxon>Eukaryota</taxon>
        <taxon>Metazoa</taxon>
        <taxon>Ecdysozoa</taxon>
        <taxon>Arthropoda</taxon>
        <taxon>Hexapoda</taxon>
        <taxon>Insecta</taxon>
        <taxon>Pterygota</taxon>
        <taxon>Neoptera</taxon>
        <taxon>Endopterygota</taxon>
        <taxon>Diptera</taxon>
        <taxon>Nematocera</taxon>
        <taxon>Culicoidea</taxon>
        <taxon>Culicidae</taxon>
        <taxon>Anophelinae</taxon>
        <taxon>Anopheles</taxon>
    </lineage>
</organism>
<protein>
    <submittedName>
        <fullName evidence="1">Putative secreted protein</fullName>
    </submittedName>
</protein>
<dbReference type="AlphaFoldDB" id="A0A2M4DGV5"/>
<reference evidence="1" key="1">
    <citation type="submission" date="2018-01" db="EMBL/GenBank/DDBJ databases">
        <title>An insight into the sialome of Amazonian anophelines.</title>
        <authorList>
            <person name="Ribeiro J.M."/>
            <person name="Scarpassa V."/>
            <person name="Calvo E."/>
        </authorList>
    </citation>
    <scope>NUCLEOTIDE SEQUENCE</scope>
</reference>
<evidence type="ECO:0000313" key="1">
    <source>
        <dbReference type="EMBL" id="MBW76766.1"/>
    </source>
</evidence>